<dbReference type="AlphaFoldDB" id="A0A0A9F9W0"/>
<organism evidence="1">
    <name type="scientific">Arundo donax</name>
    <name type="common">Giant reed</name>
    <name type="synonym">Donax arundinaceus</name>
    <dbReference type="NCBI Taxonomy" id="35708"/>
    <lineage>
        <taxon>Eukaryota</taxon>
        <taxon>Viridiplantae</taxon>
        <taxon>Streptophyta</taxon>
        <taxon>Embryophyta</taxon>
        <taxon>Tracheophyta</taxon>
        <taxon>Spermatophyta</taxon>
        <taxon>Magnoliopsida</taxon>
        <taxon>Liliopsida</taxon>
        <taxon>Poales</taxon>
        <taxon>Poaceae</taxon>
        <taxon>PACMAD clade</taxon>
        <taxon>Arundinoideae</taxon>
        <taxon>Arundineae</taxon>
        <taxon>Arundo</taxon>
    </lineage>
</organism>
<sequence length="98" mass="10747">MHDRLLAHGYPLPTTICAGMHLIYSSEEKFCKLDGVVSLASFKGQTRWFACSGILIEYDLRTSVLTSASLVRSSDDENKIIDNLQLLTDGAILVATSL</sequence>
<reference evidence="1" key="1">
    <citation type="submission" date="2014-09" db="EMBL/GenBank/DDBJ databases">
        <authorList>
            <person name="Magalhaes I.L.F."/>
            <person name="Oliveira U."/>
            <person name="Santos F.R."/>
            <person name="Vidigal T.H.D.A."/>
            <person name="Brescovit A.D."/>
            <person name="Santos A.J."/>
        </authorList>
    </citation>
    <scope>NUCLEOTIDE SEQUENCE</scope>
    <source>
        <tissue evidence="1">Shoot tissue taken approximately 20 cm above the soil surface</tissue>
    </source>
</reference>
<dbReference type="PANTHER" id="PTHR18868">
    <property type="entry name" value="OS07G0665300 PROTEIN-RELATED"/>
    <property type="match status" value="1"/>
</dbReference>
<proteinExistence type="predicted"/>
<evidence type="ECO:0000313" key="1">
    <source>
        <dbReference type="EMBL" id="JAE09835.1"/>
    </source>
</evidence>
<reference evidence="1" key="2">
    <citation type="journal article" date="2015" name="Data Brief">
        <title>Shoot transcriptome of the giant reed, Arundo donax.</title>
        <authorList>
            <person name="Barrero R.A."/>
            <person name="Guerrero F.D."/>
            <person name="Moolhuijzen P."/>
            <person name="Goolsby J.A."/>
            <person name="Tidwell J."/>
            <person name="Bellgard S.E."/>
            <person name="Bellgard M.I."/>
        </authorList>
    </citation>
    <scope>NUCLEOTIDE SEQUENCE</scope>
    <source>
        <tissue evidence="1">Shoot tissue taken approximately 20 cm above the soil surface</tissue>
    </source>
</reference>
<name>A0A0A9F9W0_ARUDO</name>
<protein>
    <submittedName>
        <fullName evidence="1">Uncharacterized protein</fullName>
    </submittedName>
</protein>
<dbReference type="EMBL" id="GBRH01188061">
    <property type="protein sequence ID" value="JAE09835.1"/>
    <property type="molecule type" value="Transcribed_RNA"/>
</dbReference>
<dbReference type="PANTHER" id="PTHR18868:SF37">
    <property type="entry name" value="OS07G0665300 PROTEIN"/>
    <property type="match status" value="1"/>
</dbReference>
<accession>A0A0A9F9W0</accession>